<keyword evidence="14" id="KW-1185">Reference proteome</keyword>
<dbReference type="EMBL" id="JAXIOK010000022">
    <property type="protein sequence ID" value="KAK4744303.1"/>
    <property type="molecule type" value="Genomic_DNA"/>
</dbReference>
<feature type="compositionally biased region" description="Polar residues" evidence="10">
    <location>
        <begin position="1"/>
        <end position="13"/>
    </location>
</feature>
<proteinExistence type="inferred from homology"/>
<feature type="domain" description="Myosin motor" evidence="11">
    <location>
        <begin position="217"/>
        <end position="890"/>
    </location>
</feature>
<dbReference type="SMART" id="SM00015">
    <property type="entry name" value="IQ"/>
    <property type="match status" value="3"/>
</dbReference>
<dbReference type="Proteomes" id="UP001345219">
    <property type="component" value="Chromosome 9"/>
</dbReference>
<feature type="compositionally biased region" description="Basic and acidic residues" evidence="10">
    <location>
        <begin position="89"/>
        <end position="99"/>
    </location>
</feature>
<evidence type="ECO:0000256" key="3">
    <source>
        <dbReference type="ARBA" id="ARBA00022860"/>
    </source>
</evidence>
<comment type="caution">
    <text evidence="13">The sequence shown here is derived from an EMBL/GenBank/DDBJ whole genome shotgun (WGS) entry which is preliminary data.</text>
</comment>
<name>A0AAN7GPR7_9MYRT</name>
<dbReference type="InterPro" id="IPR001609">
    <property type="entry name" value="Myosin_head_motor_dom-like"/>
</dbReference>
<dbReference type="FunFam" id="1.10.10.820:FF:000001">
    <property type="entry name" value="Myosin heavy chain"/>
    <property type="match status" value="1"/>
</dbReference>
<dbReference type="Gene3D" id="1.20.120.720">
    <property type="entry name" value="Myosin VI head, motor domain, U50 subdomain"/>
    <property type="match status" value="1"/>
</dbReference>
<feature type="coiled-coil region" evidence="9">
    <location>
        <begin position="1014"/>
        <end position="1055"/>
    </location>
</feature>
<feature type="region of interest" description="Disordered" evidence="10">
    <location>
        <begin position="1"/>
        <end position="109"/>
    </location>
</feature>
<protein>
    <submittedName>
        <fullName evidence="13">Uncharacterized protein</fullName>
    </submittedName>
</protein>
<feature type="domain" description="Myosin N-terminal SH3-like" evidence="12">
    <location>
        <begin position="164"/>
        <end position="213"/>
    </location>
</feature>
<accession>A0AAN7GPR7</accession>
<dbReference type="InterPro" id="IPR036022">
    <property type="entry name" value="MYSc_Myo8"/>
</dbReference>
<dbReference type="PRINTS" id="PR00193">
    <property type="entry name" value="MYOSINHEAVY"/>
</dbReference>
<keyword evidence="2 8" id="KW-0067">ATP-binding</keyword>
<feature type="region of interest" description="Disordered" evidence="10">
    <location>
        <begin position="1165"/>
        <end position="1190"/>
    </location>
</feature>
<dbReference type="SMART" id="SM00242">
    <property type="entry name" value="MYSc"/>
    <property type="match status" value="1"/>
</dbReference>
<reference evidence="13 14" key="1">
    <citation type="journal article" date="2023" name="Hortic Res">
        <title>Pangenome of water caltrop reveals structural variations and asymmetric subgenome divergence after allopolyploidization.</title>
        <authorList>
            <person name="Zhang X."/>
            <person name="Chen Y."/>
            <person name="Wang L."/>
            <person name="Yuan Y."/>
            <person name="Fang M."/>
            <person name="Shi L."/>
            <person name="Lu R."/>
            <person name="Comes H.P."/>
            <person name="Ma Y."/>
            <person name="Chen Y."/>
            <person name="Huang G."/>
            <person name="Zhou Y."/>
            <person name="Zheng Z."/>
            <person name="Qiu Y."/>
        </authorList>
    </citation>
    <scope>NUCLEOTIDE SEQUENCE [LARGE SCALE GENOMIC DNA]</scope>
    <source>
        <tissue evidence="13">Roots</tissue>
    </source>
</reference>
<dbReference type="GO" id="GO:0007015">
    <property type="term" value="P:actin filament organization"/>
    <property type="evidence" value="ECO:0007669"/>
    <property type="project" value="TreeGrafter"/>
</dbReference>
<dbReference type="Gene3D" id="6.20.240.20">
    <property type="match status" value="1"/>
</dbReference>
<dbReference type="Gene3D" id="3.40.850.10">
    <property type="entry name" value="Kinesin motor domain"/>
    <property type="match status" value="1"/>
</dbReference>
<evidence type="ECO:0000256" key="9">
    <source>
        <dbReference type="SAM" id="Coils"/>
    </source>
</evidence>
<keyword evidence="4 9" id="KW-0175">Coiled coil</keyword>
<dbReference type="GO" id="GO:0000146">
    <property type="term" value="F:microfilament motor activity"/>
    <property type="evidence" value="ECO:0007669"/>
    <property type="project" value="TreeGrafter"/>
</dbReference>
<dbReference type="PANTHER" id="PTHR13140">
    <property type="entry name" value="MYOSIN"/>
    <property type="match status" value="1"/>
</dbReference>
<evidence type="ECO:0000259" key="12">
    <source>
        <dbReference type="PROSITE" id="PS51844"/>
    </source>
</evidence>
<dbReference type="InterPro" id="IPR004009">
    <property type="entry name" value="SH3_Myosin"/>
</dbReference>
<dbReference type="GO" id="GO:0016020">
    <property type="term" value="C:membrane"/>
    <property type="evidence" value="ECO:0007669"/>
    <property type="project" value="TreeGrafter"/>
</dbReference>
<gene>
    <name evidence="13" type="ORF">SAY87_010615</name>
</gene>
<feature type="compositionally biased region" description="Basic and acidic residues" evidence="10">
    <location>
        <begin position="1165"/>
        <end position="1176"/>
    </location>
</feature>
<evidence type="ECO:0000259" key="11">
    <source>
        <dbReference type="PROSITE" id="PS51456"/>
    </source>
</evidence>
<evidence type="ECO:0000256" key="10">
    <source>
        <dbReference type="SAM" id="MobiDB-lite"/>
    </source>
</evidence>
<dbReference type="Pfam" id="PF25369">
    <property type="entry name" value="SH3_VIII-1_N"/>
    <property type="match status" value="1"/>
</dbReference>
<evidence type="ECO:0000256" key="6">
    <source>
        <dbReference type="ARBA" id="ARBA00023175"/>
    </source>
</evidence>
<keyword evidence="6 8" id="KW-0505">Motor protein</keyword>
<dbReference type="SUPFAM" id="SSF52540">
    <property type="entry name" value="P-loop containing nucleoside triphosphate hydrolases"/>
    <property type="match status" value="1"/>
</dbReference>
<evidence type="ECO:0000313" key="13">
    <source>
        <dbReference type="EMBL" id="KAK4744303.1"/>
    </source>
</evidence>
<evidence type="ECO:0000256" key="7">
    <source>
        <dbReference type="ARBA" id="ARBA00023203"/>
    </source>
</evidence>
<dbReference type="GO" id="GO:0016459">
    <property type="term" value="C:myosin complex"/>
    <property type="evidence" value="ECO:0007669"/>
    <property type="project" value="UniProtKB-KW"/>
</dbReference>
<dbReference type="GO" id="GO:0005516">
    <property type="term" value="F:calmodulin binding"/>
    <property type="evidence" value="ECO:0007669"/>
    <property type="project" value="UniProtKB-KW"/>
</dbReference>
<organism evidence="13 14">
    <name type="scientific">Trapa incisa</name>
    <dbReference type="NCBI Taxonomy" id="236973"/>
    <lineage>
        <taxon>Eukaryota</taxon>
        <taxon>Viridiplantae</taxon>
        <taxon>Streptophyta</taxon>
        <taxon>Embryophyta</taxon>
        <taxon>Tracheophyta</taxon>
        <taxon>Spermatophyta</taxon>
        <taxon>Magnoliopsida</taxon>
        <taxon>eudicotyledons</taxon>
        <taxon>Gunneridae</taxon>
        <taxon>Pentapetalae</taxon>
        <taxon>rosids</taxon>
        <taxon>malvids</taxon>
        <taxon>Myrtales</taxon>
        <taxon>Lythraceae</taxon>
        <taxon>Trapa</taxon>
    </lineage>
</organism>
<feature type="binding site" evidence="8">
    <location>
        <begin position="308"/>
        <end position="315"/>
    </location>
    <ligand>
        <name>ATP</name>
        <dbReference type="ChEBI" id="CHEBI:30616"/>
    </ligand>
</feature>
<dbReference type="Gene3D" id="1.20.58.530">
    <property type="match status" value="1"/>
</dbReference>
<dbReference type="Pfam" id="PF00612">
    <property type="entry name" value="IQ"/>
    <property type="match status" value="2"/>
</dbReference>
<feature type="compositionally biased region" description="Basic and acidic residues" evidence="10">
    <location>
        <begin position="20"/>
        <end position="33"/>
    </location>
</feature>
<evidence type="ECO:0000256" key="4">
    <source>
        <dbReference type="ARBA" id="ARBA00023054"/>
    </source>
</evidence>
<evidence type="ECO:0000256" key="1">
    <source>
        <dbReference type="ARBA" id="ARBA00022741"/>
    </source>
</evidence>
<dbReference type="InterPro" id="IPR027417">
    <property type="entry name" value="P-loop_NTPase"/>
</dbReference>
<evidence type="ECO:0000256" key="2">
    <source>
        <dbReference type="ARBA" id="ARBA00022840"/>
    </source>
</evidence>
<dbReference type="GO" id="GO:0005737">
    <property type="term" value="C:cytoplasm"/>
    <property type="evidence" value="ECO:0007669"/>
    <property type="project" value="TreeGrafter"/>
</dbReference>
<dbReference type="AlphaFoldDB" id="A0AAN7GPR7"/>
<dbReference type="PROSITE" id="PS51456">
    <property type="entry name" value="MYOSIN_MOTOR"/>
    <property type="match status" value="1"/>
</dbReference>
<feature type="region of interest" description="Disordered" evidence="10">
    <location>
        <begin position="1094"/>
        <end position="1124"/>
    </location>
</feature>
<dbReference type="GO" id="GO:0005524">
    <property type="term" value="F:ATP binding"/>
    <property type="evidence" value="ECO:0007669"/>
    <property type="project" value="UniProtKB-UniRule"/>
</dbReference>
<keyword evidence="1 8" id="KW-0547">Nucleotide-binding</keyword>
<evidence type="ECO:0000256" key="8">
    <source>
        <dbReference type="PROSITE-ProRule" id="PRU00782"/>
    </source>
</evidence>
<dbReference type="Gene3D" id="1.10.10.820">
    <property type="match status" value="1"/>
</dbReference>
<dbReference type="InterPro" id="IPR036961">
    <property type="entry name" value="Kinesin_motor_dom_sf"/>
</dbReference>
<dbReference type="GO" id="GO:0030048">
    <property type="term" value="P:actin filament-based movement"/>
    <property type="evidence" value="ECO:0007669"/>
    <property type="project" value="UniProtKB-ARBA"/>
</dbReference>
<dbReference type="InterPro" id="IPR000048">
    <property type="entry name" value="IQ_motif_EF-hand-BS"/>
</dbReference>
<evidence type="ECO:0000313" key="14">
    <source>
        <dbReference type="Proteomes" id="UP001345219"/>
    </source>
</evidence>
<sequence>MLSSASPISVTRSSLEEMLDMLRRQDEAEKPEDLPPALPARPLSKARLPSPRQLSLPVNFEVDNANDNNPMNTNSQPVSASGCEVIPEDSTRKDKESSNSRRNFGGKKMEEDLNLDSPYVIGIEERKEVIKSLASAVESSGFTPCLTSRIREREWEDNIGYFIKKKLSVWCHLVSGEWVSGTILSTKGEEARVLLSNGNTKEVPTGELLPANPDILEGVEDLLQLSYLNDPSILHNLKCRYSHDMIYSMAGPLLIAINPYKDVKTLGQDITPSFRLKVTGRSHICAVANTSYNEMMRDDVNQSIIISGESGSGKTETAKIAMQCLVASGGGNTAGIEDRILQTSCILEAFGNSKTSKNDNSSRFGKFIEILFSTSGKICGAKVQTFLLEKSRIVQLAKGERSYHIFYQLCAGATPSLKETLNLKLGHEYNYLKESGCFIINGVDDEKRFHLLLDALDVVGIRHQDQEGLFAMVAAILWLGNIRFQVIDGENHVDVVADEALTTAASLMGCKAEDLILALSTRKIFVGKDSISKKLTAQQASNTRDALAQFIYSSLFDWLVDQINNSLDVGQQFTGRSINILDIYGFESLKNNSFEQFCINYASERLQQHFYRHLFKLEQEDYEMDGIDWTRVDFKDNQKCINLIEKKPLGILSLLDEESSMPKATDMTFAHKLKQQLDTHPCFKGEKDGAFRLYHYAGEVLYDTNGFLDKNRDPVFADLINFLSTCCCQLPQLFASRILSKSPKAGSPLYLSGSNDFQNRSIAANLKHQLFLLLHHIETTRPHFILCIKPNNKQLPGLFEKDLVLQQLRCCEVQEVVRISRLGYPTRMPHQEFAERYGFLLSDANMAKDPLSKSVAILRRFNILPELYRVGYTKLYLRNGQVASLEDERKRFLQGIIRVQKFLRGCKVRNHFHEFKNGVTALQSFVRGEIARKKFEDLKKMGRISAPGNSMKAPLEEIVYIQSVIRGWMARKQLDNSFKLKKLCSEKPEIKSSNRMSGLMDIAKEPAQVLPTPLIELQSRILKAEAAIEHKHEENAELTEKLREFQTKWSDYEARMKSMEEVWQKQMAALQMSLAAARTNAIPEDYNAITPRRFNATTSPRDYDSEDATSMGSRTPIAIGSTPMKFSASIPHRRAARDNTNGTLSTVNDLIKEFELRKQTFDEDARSLGQDGHRPSEISPQSSNPDEELRKLKASFDSWKKDYKVRLREARVKLHKLGYSESDRRRKWWGKMR</sequence>
<evidence type="ECO:0000256" key="5">
    <source>
        <dbReference type="ARBA" id="ARBA00023123"/>
    </source>
</evidence>
<dbReference type="PANTHER" id="PTHR13140:SF706">
    <property type="entry name" value="DILUTE CLASS UNCONVENTIONAL MYOSIN, ISOFORM C"/>
    <property type="match status" value="1"/>
</dbReference>
<feature type="region of interest" description="Actin-binding" evidence="8">
    <location>
        <begin position="770"/>
        <end position="792"/>
    </location>
</feature>
<comment type="similarity">
    <text evidence="8">Belongs to the TRAFAC class myosin-kinesin ATPase superfamily. Myosin family.</text>
</comment>
<dbReference type="GO" id="GO:0051015">
    <property type="term" value="F:actin filament binding"/>
    <property type="evidence" value="ECO:0007669"/>
    <property type="project" value="TreeGrafter"/>
</dbReference>
<dbReference type="PROSITE" id="PS51844">
    <property type="entry name" value="SH3_LIKE"/>
    <property type="match status" value="1"/>
</dbReference>
<dbReference type="CDD" id="cd01383">
    <property type="entry name" value="MYSc_Myo8"/>
    <property type="match status" value="1"/>
</dbReference>
<dbReference type="Pfam" id="PF00063">
    <property type="entry name" value="Myosin_head"/>
    <property type="match status" value="1"/>
</dbReference>
<keyword evidence="3" id="KW-0112">Calmodulin-binding</keyword>
<keyword evidence="5 8" id="KW-0518">Myosin</keyword>
<dbReference type="Gene3D" id="1.20.5.190">
    <property type="match status" value="1"/>
</dbReference>
<keyword evidence="7 8" id="KW-0009">Actin-binding</keyword>
<dbReference type="InterPro" id="IPR057535">
    <property type="entry name" value="MYO1-3_N_SH3"/>
</dbReference>
<dbReference type="PROSITE" id="PS50096">
    <property type="entry name" value="IQ"/>
    <property type="match status" value="3"/>
</dbReference>
<feature type="compositionally biased region" description="Low complexity" evidence="10">
    <location>
        <begin position="65"/>
        <end position="74"/>
    </location>
</feature>